<dbReference type="GO" id="GO:0007059">
    <property type="term" value="P:chromosome segregation"/>
    <property type="evidence" value="ECO:0007669"/>
    <property type="project" value="UniProtKB-KW"/>
</dbReference>
<dbReference type="SMART" id="SM00470">
    <property type="entry name" value="ParB"/>
    <property type="match status" value="1"/>
</dbReference>
<dbReference type="GO" id="GO:0005694">
    <property type="term" value="C:chromosome"/>
    <property type="evidence" value="ECO:0007669"/>
    <property type="project" value="TreeGrafter"/>
</dbReference>
<dbReference type="SUPFAM" id="SSF110849">
    <property type="entry name" value="ParB/Sulfiredoxin"/>
    <property type="match status" value="1"/>
</dbReference>
<keyword evidence="3" id="KW-0238">DNA-binding</keyword>
<dbReference type="RefSeq" id="WP_133795829.1">
    <property type="nucleotide sequence ID" value="NZ_SOCA01000004.1"/>
</dbReference>
<dbReference type="PANTHER" id="PTHR33375">
    <property type="entry name" value="CHROMOSOME-PARTITIONING PROTEIN PARB-RELATED"/>
    <property type="match status" value="1"/>
</dbReference>
<dbReference type="FunFam" id="3.90.1530.30:FF:000001">
    <property type="entry name" value="Chromosome partitioning protein ParB"/>
    <property type="match status" value="1"/>
</dbReference>
<comment type="caution">
    <text evidence="5">The sequence shown here is derived from an EMBL/GenBank/DDBJ whole genome shotgun (WGS) entry which is preliminary data.</text>
</comment>
<organism evidence="5 6">
    <name type="scientific">Prosthecobacter fusiformis</name>
    <dbReference type="NCBI Taxonomy" id="48464"/>
    <lineage>
        <taxon>Bacteria</taxon>
        <taxon>Pseudomonadati</taxon>
        <taxon>Verrucomicrobiota</taxon>
        <taxon>Verrucomicrobiia</taxon>
        <taxon>Verrucomicrobiales</taxon>
        <taxon>Verrucomicrobiaceae</taxon>
        <taxon>Prosthecobacter</taxon>
    </lineage>
</organism>
<dbReference type="CDD" id="cd16393">
    <property type="entry name" value="SPO0J_N"/>
    <property type="match status" value="1"/>
</dbReference>
<dbReference type="Gene3D" id="1.10.10.2830">
    <property type="match status" value="1"/>
</dbReference>
<keyword evidence="2" id="KW-0159">Chromosome partition</keyword>
<dbReference type="EMBL" id="SOCA01000004">
    <property type="protein sequence ID" value="TDU70734.1"/>
    <property type="molecule type" value="Genomic_DNA"/>
</dbReference>
<dbReference type="Pfam" id="PF17762">
    <property type="entry name" value="HTH_ParB"/>
    <property type="match status" value="1"/>
</dbReference>
<proteinExistence type="inferred from homology"/>
<dbReference type="FunFam" id="1.10.10.2830:FF:000001">
    <property type="entry name" value="Chromosome partitioning protein ParB"/>
    <property type="match status" value="1"/>
</dbReference>
<dbReference type="Proteomes" id="UP000295662">
    <property type="component" value="Unassembled WGS sequence"/>
</dbReference>
<dbReference type="AlphaFoldDB" id="A0A4R7RXU7"/>
<accession>A0A4R7RXU7</accession>
<protein>
    <submittedName>
        <fullName evidence="5">ParB family chromosome partitioning protein</fullName>
    </submittedName>
</protein>
<evidence type="ECO:0000313" key="5">
    <source>
        <dbReference type="EMBL" id="TDU70734.1"/>
    </source>
</evidence>
<dbReference type="InterPro" id="IPR004437">
    <property type="entry name" value="ParB/RepB/Spo0J"/>
</dbReference>
<comment type="similarity">
    <text evidence="1">Belongs to the ParB family.</text>
</comment>
<dbReference type="Pfam" id="PF02195">
    <property type="entry name" value="ParB_N"/>
    <property type="match status" value="1"/>
</dbReference>
<evidence type="ECO:0000256" key="2">
    <source>
        <dbReference type="ARBA" id="ARBA00022829"/>
    </source>
</evidence>
<feature type="domain" description="ParB-like N-terminal" evidence="4">
    <location>
        <begin position="39"/>
        <end position="128"/>
    </location>
</feature>
<dbReference type="InterPro" id="IPR041468">
    <property type="entry name" value="HTH_ParB/Spo0J"/>
</dbReference>
<dbReference type="Pfam" id="PF23552">
    <property type="entry name" value="ParB_C"/>
    <property type="match status" value="1"/>
</dbReference>
<dbReference type="PANTHER" id="PTHR33375:SF1">
    <property type="entry name" value="CHROMOSOME-PARTITIONING PROTEIN PARB-RELATED"/>
    <property type="match status" value="1"/>
</dbReference>
<dbReference type="InterPro" id="IPR003115">
    <property type="entry name" value="ParB_N"/>
</dbReference>
<evidence type="ECO:0000259" key="4">
    <source>
        <dbReference type="SMART" id="SM00470"/>
    </source>
</evidence>
<sequence>MAKPALGKGLGALISAQPAGSGLPRPPALAQPAPGDVVNRVGLEQIVPSPLQPRKEFVQEQLAELMGSIKEHGIIQPLIVRRVNGKLELIAGERRFRASRELGLKEVPVIVREASDKDVLEMALIENLQREDLNPIEEARAYERLAKDFSMRQEDIAQRVGKNRATVANTMRLLDLASPVQHLLSTGKLSTGHAKVLLTLKDAEHQERAADEIVKKGLTVRAAEKLASGILNPPAPKPVLADNEVNSAIESVEQRLMHHLTTNISVKHSEKKGHIEIDYYGVEDLNRLLALMGVPEEQM</sequence>
<dbReference type="InterPro" id="IPR050336">
    <property type="entry name" value="Chromosome_partition/occlusion"/>
</dbReference>
<dbReference type="InterPro" id="IPR036086">
    <property type="entry name" value="ParB/Sulfiredoxin_sf"/>
</dbReference>
<dbReference type="SUPFAM" id="SSF109709">
    <property type="entry name" value="KorB DNA-binding domain-like"/>
    <property type="match status" value="1"/>
</dbReference>
<evidence type="ECO:0000256" key="1">
    <source>
        <dbReference type="ARBA" id="ARBA00006295"/>
    </source>
</evidence>
<evidence type="ECO:0000313" key="6">
    <source>
        <dbReference type="Proteomes" id="UP000295662"/>
    </source>
</evidence>
<evidence type="ECO:0000256" key="3">
    <source>
        <dbReference type="ARBA" id="ARBA00023125"/>
    </source>
</evidence>
<dbReference type="OrthoDB" id="9802051at2"/>
<keyword evidence="6" id="KW-1185">Reference proteome</keyword>
<dbReference type="Gene3D" id="3.90.1530.30">
    <property type="match status" value="1"/>
</dbReference>
<gene>
    <name evidence="5" type="ORF">EI77_02782</name>
</gene>
<dbReference type="GO" id="GO:0003677">
    <property type="term" value="F:DNA binding"/>
    <property type="evidence" value="ECO:0007669"/>
    <property type="project" value="UniProtKB-KW"/>
</dbReference>
<reference evidence="5 6" key="1">
    <citation type="submission" date="2019-03" db="EMBL/GenBank/DDBJ databases">
        <title>Genomic Encyclopedia of Archaeal and Bacterial Type Strains, Phase II (KMG-II): from individual species to whole genera.</title>
        <authorList>
            <person name="Goeker M."/>
        </authorList>
    </citation>
    <scope>NUCLEOTIDE SEQUENCE [LARGE SCALE GENOMIC DNA]</scope>
    <source>
        <strain evidence="5 6">ATCC 25309</strain>
    </source>
</reference>
<name>A0A4R7RXU7_9BACT</name>
<dbReference type="InterPro" id="IPR057240">
    <property type="entry name" value="ParB_dimer_C"/>
</dbReference>
<dbReference type="NCBIfam" id="TIGR00180">
    <property type="entry name" value="parB_part"/>
    <property type="match status" value="1"/>
</dbReference>